<feature type="non-terminal residue" evidence="1">
    <location>
        <position position="1"/>
    </location>
</feature>
<evidence type="ECO:0000313" key="1">
    <source>
        <dbReference type="EMBL" id="CRZ11328.1"/>
    </source>
</evidence>
<dbReference type="EMBL" id="HACM01010886">
    <property type="protein sequence ID" value="CRZ11328.1"/>
    <property type="molecule type" value="Transcribed_RNA"/>
</dbReference>
<dbReference type="AlphaFoldDB" id="A0A0H5RBD0"/>
<name>A0A0H5RBD0_9EUKA</name>
<protein>
    <submittedName>
        <fullName evidence="1">Uncharacterized protein</fullName>
    </submittedName>
</protein>
<organism evidence="1">
    <name type="scientific">Spongospora subterranea</name>
    <dbReference type="NCBI Taxonomy" id="70186"/>
    <lineage>
        <taxon>Eukaryota</taxon>
        <taxon>Sar</taxon>
        <taxon>Rhizaria</taxon>
        <taxon>Endomyxa</taxon>
        <taxon>Phytomyxea</taxon>
        <taxon>Plasmodiophorida</taxon>
        <taxon>Plasmodiophoridae</taxon>
        <taxon>Spongospora</taxon>
    </lineage>
</organism>
<sequence>KVQQQMMLFLASFLREYTPSASTPPVKRRRNNNSKENCVGAEAKPEVLDQQTMQFVVSQLNEFTNNGNQLPVAQQQMLANRKSNVKMQKHALQGLEQMSSCIGKGFAMNPGSTPSIWGCPAMNLNASSDSLTLFPFPPQSPNCVPTASDPMTFECRTRDHILDQSLVRGFPLQSAIETLGEPFT</sequence>
<proteinExistence type="predicted"/>
<accession>A0A0H5RBD0</accession>
<reference evidence="1" key="1">
    <citation type="submission" date="2015-04" db="EMBL/GenBank/DDBJ databases">
        <title>The genome sequence of the plant pathogenic Rhizarian Plasmodiophora brassicae reveals insights in its biotrophic life cycle and the origin of chitin synthesis.</title>
        <authorList>
            <person name="Schwelm A."/>
            <person name="Fogelqvist J."/>
            <person name="Knaust A."/>
            <person name="Julke S."/>
            <person name="Lilja T."/>
            <person name="Dhandapani V."/>
            <person name="Bonilla-Rosso G."/>
            <person name="Karlsson M."/>
            <person name="Shevchenko A."/>
            <person name="Choi S.R."/>
            <person name="Kim H.G."/>
            <person name="Park J.Y."/>
            <person name="Lim Y.P."/>
            <person name="Ludwig-Muller J."/>
            <person name="Dixelius C."/>
        </authorList>
    </citation>
    <scope>NUCLEOTIDE SEQUENCE</scope>
    <source>
        <tissue evidence="1">Potato root galls</tissue>
    </source>
</reference>